<dbReference type="RefSeq" id="WP_080149269.1">
    <property type="nucleotide sequence ID" value="NZ_FWEU01000002.1"/>
</dbReference>
<accession>A0A1W1GXH3</accession>
<reference evidence="2" key="1">
    <citation type="submission" date="2016-10" db="EMBL/GenBank/DDBJ databases">
        <authorList>
            <person name="Varghese N."/>
        </authorList>
    </citation>
    <scope>NUCLEOTIDE SEQUENCE [LARGE SCALE GENOMIC DNA]</scope>
    <source>
        <strain evidence="2">92MFCol6.1</strain>
    </source>
</reference>
<evidence type="ECO:0000313" key="2">
    <source>
        <dbReference type="Proteomes" id="UP000191133"/>
    </source>
</evidence>
<dbReference type="Proteomes" id="UP000191133">
    <property type="component" value="Unassembled WGS sequence"/>
</dbReference>
<name>A0A1W1GXH3_9GAMM</name>
<protein>
    <recommendedName>
        <fullName evidence="3">Winged helix DNA-binding domain-containing protein</fullName>
    </recommendedName>
</protein>
<sequence length="90" mass="10148">MQAPLKPKEKAALIAAYGAPNFTLRRTALGFAPINHPEKVFTRRLINWLHERVLVRFDDRDLPRAVTLTERGLAEARTLVDTARNQALSA</sequence>
<gene>
    <name evidence="1" type="ORF">SAMN04488690_1651</name>
</gene>
<dbReference type="AlphaFoldDB" id="A0A1W1GXH3"/>
<evidence type="ECO:0000313" key="1">
    <source>
        <dbReference type="EMBL" id="SLM23944.1"/>
    </source>
</evidence>
<proteinExistence type="predicted"/>
<organism evidence="1 2">
    <name type="scientific">Stenotrophomonas indicatrix</name>
    <dbReference type="NCBI Taxonomy" id="2045451"/>
    <lineage>
        <taxon>Bacteria</taxon>
        <taxon>Pseudomonadati</taxon>
        <taxon>Pseudomonadota</taxon>
        <taxon>Gammaproteobacteria</taxon>
        <taxon>Lysobacterales</taxon>
        <taxon>Lysobacteraceae</taxon>
        <taxon>Stenotrophomonas</taxon>
    </lineage>
</organism>
<evidence type="ECO:0008006" key="3">
    <source>
        <dbReference type="Google" id="ProtNLM"/>
    </source>
</evidence>
<dbReference type="EMBL" id="FWEU01000002">
    <property type="protein sequence ID" value="SLM23944.1"/>
    <property type="molecule type" value="Genomic_DNA"/>
</dbReference>